<evidence type="ECO:0000256" key="1">
    <source>
        <dbReference type="ARBA" id="ARBA00001933"/>
    </source>
</evidence>
<dbReference type="CDD" id="cd00609">
    <property type="entry name" value="AAT_like"/>
    <property type="match status" value="1"/>
</dbReference>
<evidence type="ECO:0000256" key="4">
    <source>
        <dbReference type="ARBA" id="ARBA00022679"/>
    </source>
</evidence>
<protein>
    <submittedName>
        <fullName evidence="7">Aromatic amino acid aminotransferase</fullName>
    </submittedName>
</protein>
<dbReference type="AlphaFoldDB" id="A0A2P7ZCY8"/>
<dbReference type="InterPro" id="IPR050859">
    <property type="entry name" value="Class-I_PLP-dep_aminotransf"/>
</dbReference>
<dbReference type="InterPro" id="IPR015424">
    <property type="entry name" value="PyrdxlP-dep_Trfase"/>
</dbReference>
<dbReference type="GO" id="GO:0009074">
    <property type="term" value="P:aromatic amino acid family catabolic process"/>
    <property type="evidence" value="ECO:0007669"/>
    <property type="project" value="TreeGrafter"/>
</dbReference>
<dbReference type="Gene3D" id="3.40.640.10">
    <property type="entry name" value="Type I PLP-dependent aspartate aminotransferase-like (Major domain)"/>
    <property type="match status" value="1"/>
</dbReference>
<dbReference type="GO" id="GO:0006571">
    <property type="term" value="P:tyrosine biosynthetic process"/>
    <property type="evidence" value="ECO:0007669"/>
    <property type="project" value="TreeGrafter"/>
</dbReference>
<evidence type="ECO:0000256" key="3">
    <source>
        <dbReference type="ARBA" id="ARBA00022576"/>
    </source>
</evidence>
<dbReference type="GO" id="GO:0030170">
    <property type="term" value="F:pyridoxal phosphate binding"/>
    <property type="evidence" value="ECO:0007669"/>
    <property type="project" value="InterPro"/>
</dbReference>
<sequence>MARILKDRGVLQKCLAPTTTADLFKPDAALRLPPSNIDAAGFLSREGKQRQPSSLKASAVSPHGPVISLATGRPSVDTYPFEEMTMAFSTAKLLARPYRPETAANDGGTPPEKMLRTDCRRNDPSANIDLSISLSYGYSLGSEQLIQFLTTHISHYHTPPYSDWEVCLTIGNTSALEITFRNFANPGDCVLVERHTYSGMIEAAKPLGLTLIPSDMDSDGLSPHSLSTILSTWTTVHGHRPRPKVLYTIPTGQNPTGTTQPLQRRRDILAIAEQHDLLIIEDDPYYYLQYPSQFPDECPTYLPSYLSLCPSGRVIRLDSTSKILAPGLRLGWLTAPKAIVATYQAAHDLGIVHPSGPSQLLVYKLLSEAWGHGGLEEWLGHLARSYAGRAAVTHGFMERVLGRGRLAEVCRWKETRAGMFVWLEVDCGGHAAVRDKGLNGAGLNEVLAGIEEEIHAKALEGGVLCCKGSLFTVVDLDALDADGSRGSKSLRTNGEKMADGTSVNKSVFFRLTFATVSEEDMGRGIEMLGATIEHVFGIEYIASLPLAI</sequence>
<dbReference type="InterPro" id="IPR004839">
    <property type="entry name" value="Aminotransferase_I/II_large"/>
</dbReference>
<evidence type="ECO:0000256" key="5">
    <source>
        <dbReference type="ARBA" id="ARBA00022898"/>
    </source>
</evidence>
<proteinExistence type="inferred from homology"/>
<comment type="cofactor">
    <cofactor evidence="1">
        <name>pyridoxal 5'-phosphate</name>
        <dbReference type="ChEBI" id="CHEBI:597326"/>
    </cofactor>
</comment>
<evidence type="ECO:0000259" key="6">
    <source>
        <dbReference type="Pfam" id="PF00155"/>
    </source>
</evidence>
<gene>
    <name evidence="7" type="ORF">B9Z65_5027</name>
</gene>
<dbReference type="GO" id="GO:0047536">
    <property type="term" value="F:2-aminoadipate transaminase activity"/>
    <property type="evidence" value="ECO:0007669"/>
    <property type="project" value="TreeGrafter"/>
</dbReference>
<dbReference type="SUPFAM" id="SSF53383">
    <property type="entry name" value="PLP-dependent transferases"/>
    <property type="match status" value="1"/>
</dbReference>
<dbReference type="Proteomes" id="UP000243723">
    <property type="component" value="Unassembled WGS sequence"/>
</dbReference>
<reference evidence="7 8" key="1">
    <citation type="submission" date="2017-05" db="EMBL/GenBank/DDBJ databases">
        <title>Draft genome sequence of Elsinoe australis.</title>
        <authorList>
            <person name="Cheng Q."/>
        </authorList>
    </citation>
    <scope>NUCLEOTIDE SEQUENCE [LARGE SCALE GENOMIC DNA]</scope>
    <source>
        <strain evidence="7 8">NL1</strain>
    </source>
</reference>
<dbReference type="PANTHER" id="PTHR42790">
    <property type="entry name" value="AMINOTRANSFERASE"/>
    <property type="match status" value="1"/>
</dbReference>
<dbReference type="OrthoDB" id="691673at2759"/>
<dbReference type="GO" id="GO:0019878">
    <property type="term" value="P:lysine biosynthetic process via aminoadipic acid"/>
    <property type="evidence" value="ECO:0007669"/>
    <property type="project" value="TreeGrafter"/>
</dbReference>
<keyword evidence="8" id="KW-1185">Reference proteome</keyword>
<accession>A0A2P7ZCY8</accession>
<dbReference type="STRING" id="40998.A0A2P7ZCY8"/>
<dbReference type="Pfam" id="PF00155">
    <property type="entry name" value="Aminotran_1_2"/>
    <property type="match status" value="1"/>
</dbReference>
<keyword evidence="4 7" id="KW-0808">Transferase</keyword>
<dbReference type="PANTHER" id="PTHR42790:SF21">
    <property type="entry name" value="AROMATIC_AMINOADIPATE AMINOTRANSFERASE 1"/>
    <property type="match status" value="1"/>
</dbReference>
<dbReference type="GO" id="GO:0008793">
    <property type="term" value="F:aromatic-amino-acid transaminase activity"/>
    <property type="evidence" value="ECO:0007669"/>
    <property type="project" value="TreeGrafter"/>
</dbReference>
<dbReference type="EMBL" id="NHZQ01000236">
    <property type="protein sequence ID" value="PSK46059.1"/>
    <property type="molecule type" value="Genomic_DNA"/>
</dbReference>
<keyword evidence="3 7" id="KW-0032">Aminotransferase</keyword>
<comment type="similarity">
    <text evidence="2">Belongs to the class-I pyridoxal-phosphate-dependent aminotransferase family.</text>
</comment>
<evidence type="ECO:0000313" key="8">
    <source>
        <dbReference type="Proteomes" id="UP000243723"/>
    </source>
</evidence>
<evidence type="ECO:0000313" key="7">
    <source>
        <dbReference type="EMBL" id="PSK46059.1"/>
    </source>
</evidence>
<evidence type="ECO:0000256" key="2">
    <source>
        <dbReference type="ARBA" id="ARBA00007441"/>
    </source>
</evidence>
<dbReference type="InterPro" id="IPR015421">
    <property type="entry name" value="PyrdxlP-dep_Trfase_major"/>
</dbReference>
<name>A0A2P7ZCY8_9PEZI</name>
<feature type="domain" description="Aminotransferase class I/classII large" evidence="6">
    <location>
        <begin position="143"/>
        <end position="369"/>
    </location>
</feature>
<organism evidence="7 8">
    <name type="scientific">Elsinoe australis</name>
    <dbReference type="NCBI Taxonomy" id="40998"/>
    <lineage>
        <taxon>Eukaryota</taxon>
        <taxon>Fungi</taxon>
        <taxon>Dikarya</taxon>
        <taxon>Ascomycota</taxon>
        <taxon>Pezizomycotina</taxon>
        <taxon>Dothideomycetes</taxon>
        <taxon>Dothideomycetidae</taxon>
        <taxon>Myriangiales</taxon>
        <taxon>Elsinoaceae</taxon>
        <taxon>Elsinoe</taxon>
    </lineage>
</organism>
<comment type="caution">
    <text evidence="7">The sequence shown here is derived from an EMBL/GenBank/DDBJ whole genome shotgun (WGS) entry which is preliminary data.</text>
</comment>
<keyword evidence="5" id="KW-0663">Pyridoxal phosphate</keyword>